<keyword evidence="2" id="KW-1133">Transmembrane helix</keyword>
<feature type="region of interest" description="Disordered" evidence="1">
    <location>
        <begin position="34"/>
        <end position="63"/>
    </location>
</feature>
<reference evidence="3" key="2">
    <citation type="submission" date="2022-07" db="EMBL/GenBank/DDBJ databases">
        <authorList>
            <person name="Goncalves M.F.M."/>
            <person name="Hilario S."/>
            <person name="Van De Peer Y."/>
            <person name="Esteves A.C."/>
            <person name="Alves A."/>
        </authorList>
    </citation>
    <scope>NUCLEOTIDE SEQUENCE</scope>
    <source>
        <strain evidence="3">MUM 19.33</strain>
    </source>
</reference>
<keyword evidence="4" id="KW-1185">Reference proteome</keyword>
<organism evidence="3 4">
    <name type="scientific">Emericellopsis cladophorae</name>
    <dbReference type="NCBI Taxonomy" id="2686198"/>
    <lineage>
        <taxon>Eukaryota</taxon>
        <taxon>Fungi</taxon>
        <taxon>Dikarya</taxon>
        <taxon>Ascomycota</taxon>
        <taxon>Pezizomycotina</taxon>
        <taxon>Sordariomycetes</taxon>
        <taxon>Hypocreomycetidae</taxon>
        <taxon>Hypocreales</taxon>
        <taxon>Bionectriaceae</taxon>
        <taxon>Emericellopsis</taxon>
    </lineage>
</organism>
<comment type="caution">
    <text evidence="3">The sequence shown here is derived from an EMBL/GenBank/DDBJ whole genome shotgun (WGS) entry which is preliminary data.</text>
</comment>
<dbReference type="AlphaFoldDB" id="A0A9P9Y860"/>
<evidence type="ECO:0000313" key="4">
    <source>
        <dbReference type="Proteomes" id="UP001055219"/>
    </source>
</evidence>
<dbReference type="OrthoDB" id="5220781at2759"/>
<protein>
    <submittedName>
        <fullName evidence="3">Uncharacterized protein</fullName>
    </submittedName>
</protein>
<gene>
    <name evidence="3" type="ORF">J7T54_006775</name>
</gene>
<keyword evidence="2" id="KW-0812">Transmembrane</keyword>
<evidence type="ECO:0000256" key="1">
    <source>
        <dbReference type="SAM" id="MobiDB-lite"/>
    </source>
</evidence>
<dbReference type="RefSeq" id="XP_051365989.1">
    <property type="nucleotide sequence ID" value="XM_051507198.1"/>
</dbReference>
<dbReference type="GeneID" id="75833252"/>
<dbReference type="EMBL" id="JAGIXG020000002">
    <property type="protein sequence ID" value="KAI6785133.1"/>
    <property type="molecule type" value="Genomic_DNA"/>
</dbReference>
<dbReference type="Proteomes" id="UP001055219">
    <property type="component" value="Unassembled WGS sequence"/>
</dbReference>
<name>A0A9P9Y860_9HYPO</name>
<evidence type="ECO:0000313" key="3">
    <source>
        <dbReference type="EMBL" id="KAI6785133.1"/>
    </source>
</evidence>
<reference evidence="3" key="1">
    <citation type="journal article" date="2021" name="J Fungi (Basel)">
        <title>Genomic and Metabolomic Analyses of the Marine Fungus Emericellopsis cladophorae: Insights into Saltwater Adaptability Mechanisms and Its Biosynthetic Potential.</title>
        <authorList>
            <person name="Goncalves M.F.M."/>
            <person name="Hilario S."/>
            <person name="Van de Peer Y."/>
            <person name="Esteves A.C."/>
            <person name="Alves A."/>
        </authorList>
    </citation>
    <scope>NUCLEOTIDE SEQUENCE</scope>
    <source>
        <strain evidence="3">MUM 19.33</strain>
    </source>
</reference>
<feature type="compositionally biased region" description="Low complexity" evidence="1">
    <location>
        <begin position="44"/>
        <end position="55"/>
    </location>
</feature>
<feature type="transmembrane region" description="Helical" evidence="2">
    <location>
        <begin position="190"/>
        <end position="213"/>
    </location>
</feature>
<accession>A0A9P9Y860</accession>
<proteinExistence type="predicted"/>
<evidence type="ECO:0000256" key="2">
    <source>
        <dbReference type="SAM" id="Phobius"/>
    </source>
</evidence>
<sequence length="310" mass="33402">MNLLPVSLQAPMGPFRHFRRSVSLGSLGAMKDDGLSPMLPAQPATASTAASSDYETASEDDVRDDVSQATITSTLAWDARTLVTEECKQQSASGINWKVAQQGLGLLTIAADASKDGNDATFERKAYVDSLTYLLRSLPADLDMSGADQIWSAAPVHPLPRELALSRPGRSGTMTPAASSGQAKSIVHRLVQVAVLNFFLLMRFLLPYLVVILKSAAGVERRYKISERIIGHSMDCFNAAGRQFGRVAEIALSSNEGKLGEGVPGTFAWAVDEVTRGISDGIGEGIMVARLQDSVSREEDTNMRREKDTK</sequence>
<keyword evidence="2" id="KW-0472">Membrane</keyword>